<organism evidence="5 6">
    <name type="scientific">Catellatospora aurea</name>
    <dbReference type="NCBI Taxonomy" id="1337874"/>
    <lineage>
        <taxon>Bacteria</taxon>
        <taxon>Bacillati</taxon>
        <taxon>Actinomycetota</taxon>
        <taxon>Actinomycetes</taxon>
        <taxon>Micromonosporales</taxon>
        <taxon>Micromonosporaceae</taxon>
        <taxon>Catellatospora</taxon>
    </lineage>
</organism>
<evidence type="ECO:0000256" key="2">
    <source>
        <dbReference type="ARBA" id="ARBA00022857"/>
    </source>
</evidence>
<sequence>MTITLITGANKGLGFETARRLVDAGHTVYVGARDPERGRQAAERLGARFIQLDVTDDASVAAAVKTVEADGGLDVLINNAGIEPRTADGGFVPPAEVTADSVRAIFETNVFGQVRMLHAFLPVLQRSAAPVVVNVGSGTSLMRELANPDSPSHFYPDIAYPASKAAVNMLTVQYAKAYPGVRINAVDPGFTATDLNHHAGTQTVEEGAEAIVRMAQLGPDGPTGGFFDKDGVIPW</sequence>
<evidence type="ECO:0000313" key="6">
    <source>
        <dbReference type="Proteomes" id="UP001596392"/>
    </source>
</evidence>
<dbReference type="PRINTS" id="PR00080">
    <property type="entry name" value="SDRFAMILY"/>
</dbReference>
<proteinExistence type="inferred from homology"/>
<evidence type="ECO:0000256" key="3">
    <source>
        <dbReference type="ARBA" id="ARBA00023002"/>
    </source>
</evidence>
<dbReference type="RefSeq" id="WP_376808041.1">
    <property type="nucleotide sequence ID" value="NZ_JBHTAC010000022.1"/>
</dbReference>
<dbReference type="PANTHER" id="PTHR43490">
    <property type="entry name" value="(+)-NEOMENTHOL DEHYDROGENASE"/>
    <property type="match status" value="1"/>
</dbReference>
<name>A0ABW2GZL4_9ACTN</name>
<dbReference type="Gene3D" id="3.40.50.720">
    <property type="entry name" value="NAD(P)-binding Rossmann-like Domain"/>
    <property type="match status" value="1"/>
</dbReference>
<dbReference type="PANTHER" id="PTHR43490:SF99">
    <property type="entry name" value="SHORT-CHAIN DEHYDROGENASE_REDUCTASE"/>
    <property type="match status" value="1"/>
</dbReference>
<dbReference type="PROSITE" id="PS00061">
    <property type="entry name" value="ADH_SHORT"/>
    <property type="match status" value="1"/>
</dbReference>
<accession>A0ABW2GZL4</accession>
<comment type="similarity">
    <text evidence="1 4">Belongs to the short-chain dehydrogenases/reductases (SDR) family.</text>
</comment>
<comment type="caution">
    <text evidence="5">The sequence shown here is derived from an EMBL/GenBank/DDBJ whole genome shotgun (WGS) entry which is preliminary data.</text>
</comment>
<dbReference type="Proteomes" id="UP001596392">
    <property type="component" value="Unassembled WGS sequence"/>
</dbReference>
<dbReference type="InterPro" id="IPR020904">
    <property type="entry name" value="Sc_DH/Rdtase_CS"/>
</dbReference>
<evidence type="ECO:0000313" key="5">
    <source>
        <dbReference type="EMBL" id="MFC7245081.1"/>
    </source>
</evidence>
<keyword evidence="3" id="KW-0560">Oxidoreductase</keyword>
<dbReference type="SUPFAM" id="SSF51735">
    <property type="entry name" value="NAD(P)-binding Rossmann-fold domains"/>
    <property type="match status" value="1"/>
</dbReference>
<evidence type="ECO:0000256" key="1">
    <source>
        <dbReference type="ARBA" id="ARBA00006484"/>
    </source>
</evidence>
<keyword evidence="6" id="KW-1185">Reference proteome</keyword>
<protein>
    <submittedName>
        <fullName evidence="5">SDR family oxidoreductase</fullName>
    </submittedName>
</protein>
<reference evidence="6" key="1">
    <citation type="journal article" date="2019" name="Int. J. Syst. Evol. Microbiol.">
        <title>The Global Catalogue of Microorganisms (GCM) 10K type strain sequencing project: providing services to taxonomists for standard genome sequencing and annotation.</title>
        <authorList>
            <consortium name="The Broad Institute Genomics Platform"/>
            <consortium name="The Broad Institute Genome Sequencing Center for Infectious Disease"/>
            <person name="Wu L."/>
            <person name="Ma J."/>
        </authorList>
    </citation>
    <scope>NUCLEOTIDE SEQUENCE [LARGE SCALE GENOMIC DNA]</scope>
    <source>
        <strain evidence="6">CGMCC 1.9106</strain>
    </source>
</reference>
<keyword evidence="2" id="KW-0521">NADP</keyword>
<dbReference type="CDD" id="cd05324">
    <property type="entry name" value="carb_red_PTCR-like_SDR_c"/>
    <property type="match status" value="1"/>
</dbReference>
<dbReference type="InterPro" id="IPR036291">
    <property type="entry name" value="NAD(P)-bd_dom_sf"/>
</dbReference>
<dbReference type="PRINTS" id="PR00081">
    <property type="entry name" value="GDHRDH"/>
</dbReference>
<dbReference type="InterPro" id="IPR002347">
    <property type="entry name" value="SDR_fam"/>
</dbReference>
<evidence type="ECO:0000256" key="4">
    <source>
        <dbReference type="RuleBase" id="RU000363"/>
    </source>
</evidence>
<dbReference type="InterPro" id="IPR045313">
    <property type="entry name" value="CBR1-like"/>
</dbReference>
<gene>
    <name evidence="5" type="ORF">ACFQO7_21610</name>
</gene>
<dbReference type="EMBL" id="JBHTAC010000022">
    <property type="protein sequence ID" value="MFC7245081.1"/>
    <property type="molecule type" value="Genomic_DNA"/>
</dbReference>
<dbReference type="Pfam" id="PF00106">
    <property type="entry name" value="adh_short"/>
    <property type="match status" value="1"/>
</dbReference>